<accession>I0YZB9</accession>
<dbReference type="KEGG" id="csl:COCSUDRAFT_63263"/>
<evidence type="ECO:0000259" key="1">
    <source>
        <dbReference type="PROSITE" id="PS50969"/>
    </source>
</evidence>
<reference evidence="2 3" key="1">
    <citation type="journal article" date="2012" name="Genome Biol.">
        <title>The genome of the polar eukaryotic microalga coccomyxa subellipsoidea reveals traits of cold adaptation.</title>
        <authorList>
            <person name="Blanc G."/>
            <person name="Agarkova I."/>
            <person name="Grimwood J."/>
            <person name="Kuo A."/>
            <person name="Brueggeman A."/>
            <person name="Dunigan D."/>
            <person name="Gurnon J."/>
            <person name="Ladunga I."/>
            <person name="Lindquist E."/>
            <person name="Lucas S."/>
            <person name="Pangilinan J."/>
            <person name="Proschold T."/>
            <person name="Salamov A."/>
            <person name="Schmutz J."/>
            <person name="Weeks D."/>
            <person name="Yamada T."/>
            <person name="Claverie J.M."/>
            <person name="Grigoriev I."/>
            <person name="Van Etten J."/>
            <person name="Lomsadze A."/>
            <person name="Borodovsky M."/>
        </authorList>
    </citation>
    <scope>NUCLEOTIDE SEQUENCE [LARGE SCALE GENOMIC DNA]</scope>
    <source>
        <strain evidence="2 3">C-169</strain>
    </source>
</reference>
<dbReference type="NCBIfam" id="TIGR02251">
    <property type="entry name" value="HIF-SF_euk"/>
    <property type="match status" value="1"/>
</dbReference>
<feature type="domain" description="FCP1 homology" evidence="1">
    <location>
        <begin position="1"/>
        <end position="166"/>
    </location>
</feature>
<dbReference type="OrthoDB" id="277011at2759"/>
<dbReference type="RefSeq" id="XP_005648282.1">
    <property type="nucleotide sequence ID" value="XM_005648225.1"/>
</dbReference>
<dbReference type="EMBL" id="AGSI01000007">
    <property type="protein sequence ID" value="EIE23738.1"/>
    <property type="molecule type" value="Genomic_DNA"/>
</dbReference>
<dbReference type="SUPFAM" id="SSF56784">
    <property type="entry name" value="HAD-like"/>
    <property type="match status" value="1"/>
</dbReference>
<dbReference type="STRING" id="574566.I0YZB9"/>
<name>I0YZB9_COCSC</name>
<dbReference type="Gene3D" id="3.40.50.1000">
    <property type="entry name" value="HAD superfamily/HAD-like"/>
    <property type="match status" value="1"/>
</dbReference>
<dbReference type="InterPro" id="IPR050365">
    <property type="entry name" value="TIM50"/>
</dbReference>
<comment type="caution">
    <text evidence="2">The sequence shown here is derived from an EMBL/GenBank/DDBJ whole genome shotgun (WGS) entry which is preliminary data.</text>
</comment>
<protein>
    <recommendedName>
        <fullName evidence="1">FCP1 homology domain-containing protein</fullName>
    </recommendedName>
</protein>
<dbReference type="AlphaFoldDB" id="I0YZB9"/>
<dbReference type="CDD" id="cd07521">
    <property type="entry name" value="HAD_FCP1-like"/>
    <property type="match status" value="1"/>
</dbReference>
<dbReference type="InterPro" id="IPR023214">
    <property type="entry name" value="HAD_sf"/>
</dbReference>
<dbReference type="PROSITE" id="PS50969">
    <property type="entry name" value="FCP1"/>
    <property type="match status" value="1"/>
</dbReference>
<evidence type="ECO:0000313" key="3">
    <source>
        <dbReference type="Proteomes" id="UP000007264"/>
    </source>
</evidence>
<gene>
    <name evidence="2" type="ORF">COCSUDRAFT_63263</name>
</gene>
<proteinExistence type="predicted"/>
<organism evidence="2 3">
    <name type="scientific">Coccomyxa subellipsoidea (strain C-169)</name>
    <name type="common">Green microalga</name>
    <dbReference type="NCBI Taxonomy" id="574566"/>
    <lineage>
        <taxon>Eukaryota</taxon>
        <taxon>Viridiplantae</taxon>
        <taxon>Chlorophyta</taxon>
        <taxon>core chlorophytes</taxon>
        <taxon>Trebouxiophyceae</taxon>
        <taxon>Trebouxiophyceae incertae sedis</taxon>
        <taxon>Coccomyxaceae</taxon>
        <taxon>Coccomyxa</taxon>
        <taxon>Coccomyxa subellipsoidea</taxon>
    </lineage>
</organism>
<dbReference type="eggNOG" id="KOG1605">
    <property type="taxonomic scope" value="Eukaryota"/>
</dbReference>
<sequence length="209" mass="23355">MTVVLDLDETLVCAYSRNNVPADLLYSSAKSFEVSCVLGNGRMGDVVVFPRPGVQAFLESLAEFAELILFTAGHPGYAQLVIEMLDPDNRLFAAKLYRPETVRTHMQDYVKDLRRVGRCLSRTVLVDNDPFSGLLQPCNVVPARPFYGDPHDRQLMRDLLPFLRGLSTLPDVRPTLAESFNVPEYFSRHGYCLYEDASGYLTAAATIIS</sequence>
<dbReference type="Pfam" id="PF03031">
    <property type="entry name" value="NIF"/>
    <property type="match status" value="1"/>
</dbReference>
<dbReference type="GeneID" id="17041822"/>
<dbReference type="Proteomes" id="UP000007264">
    <property type="component" value="Unassembled WGS sequence"/>
</dbReference>
<keyword evidence="3" id="KW-1185">Reference proteome</keyword>
<dbReference type="GO" id="GO:0016791">
    <property type="term" value="F:phosphatase activity"/>
    <property type="evidence" value="ECO:0007669"/>
    <property type="project" value="InterPro"/>
</dbReference>
<dbReference type="SMART" id="SM00577">
    <property type="entry name" value="CPDc"/>
    <property type="match status" value="1"/>
</dbReference>
<dbReference type="PANTHER" id="PTHR12210">
    <property type="entry name" value="DULLARD PROTEIN PHOSPHATASE"/>
    <property type="match status" value="1"/>
</dbReference>
<dbReference type="InterPro" id="IPR036412">
    <property type="entry name" value="HAD-like_sf"/>
</dbReference>
<dbReference type="InterPro" id="IPR011948">
    <property type="entry name" value="Dullard_phosphatase"/>
</dbReference>
<dbReference type="InterPro" id="IPR004274">
    <property type="entry name" value="FCP1_dom"/>
</dbReference>
<evidence type="ECO:0000313" key="2">
    <source>
        <dbReference type="EMBL" id="EIE23738.1"/>
    </source>
</evidence>